<dbReference type="GO" id="GO:1990351">
    <property type="term" value="C:transporter complex"/>
    <property type="evidence" value="ECO:0007669"/>
    <property type="project" value="TreeGrafter"/>
</dbReference>
<dbReference type="GO" id="GO:0009279">
    <property type="term" value="C:cell outer membrane"/>
    <property type="evidence" value="ECO:0007669"/>
    <property type="project" value="TreeGrafter"/>
</dbReference>
<dbReference type="PANTHER" id="PTHR30189:SF1">
    <property type="entry name" value="LPS-ASSEMBLY PROTEIN LPTD"/>
    <property type="match status" value="1"/>
</dbReference>
<dbReference type="Gene3D" id="2.60.450.10">
    <property type="entry name" value="Lipopolysaccharide (LPS) transport protein A like domain"/>
    <property type="match status" value="3"/>
</dbReference>
<dbReference type="EMBL" id="JADKFW010000015">
    <property type="protein sequence ID" value="MBK9719106.1"/>
    <property type="molecule type" value="Genomic_DNA"/>
</dbReference>
<dbReference type="Proteomes" id="UP000808349">
    <property type="component" value="Unassembled WGS sequence"/>
</dbReference>
<evidence type="ECO:0000313" key="4">
    <source>
        <dbReference type="Proteomes" id="UP000808349"/>
    </source>
</evidence>
<proteinExistence type="predicted"/>
<feature type="domain" description="Organic solvent tolerance-like N-terminal" evidence="2">
    <location>
        <begin position="31"/>
        <end position="186"/>
    </location>
</feature>
<comment type="caution">
    <text evidence="3">The sequence shown here is derived from an EMBL/GenBank/DDBJ whole genome shotgun (WGS) entry which is preliminary data.</text>
</comment>
<name>A0A9D7SCX0_9BACT</name>
<sequence>MRYCFEFKYYFLFVLFLGLSTIGYAQKDTIKDRIQIINADFLNVDRFNGKEIQYLYTDIIVLHKKTYLFCDSAIIEGNKMRAWSHVRIVEGDSLQIYCDTLNYNGDLLQAECIGNVVLRHHDRQLFTPKLDYDLKKRIASYYSGGQLASNTTHLTSKRGYYYAKQEQAYFKDSVNVILENNMNLQSDSLVFDAKNQKVIFTGPTNIQENEMNIYTEDGYHDVANQHSYFNRAPHYTKGSQKADAQTIQFFNQENVVTLKTDAWVRDSLQEAKGDSIYINNATDWIHIIGHGFYKDKDRELRGEHITYNKKSKSLQVSGRTTVNEGKSVITADQLIYSGDNDLGTAFGHVVYEDTSSGFSIICDTFYYNKKDERYIPIGNKKYIASPFDNDTLYMTADSLIAETRYEAADTFKVLLAFKHVKMWSKKMQGLCDSLFFDSRDSVFRLYYDPVMWSDTSQLSGDTIFMYLKNKALDQIHINQKAFIINDSQVGLTNQVKGRNIVSFFVDKKLNHVNVDGNAESVYFIQDESNAYIGANIIQCSQMKIVFNDAEKIDKIHFYTKPEGKMVPVKDGKLKFLDGFENRSNTKPTSLQDILK</sequence>
<reference evidence="3 4" key="1">
    <citation type="submission" date="2020-10" db="EMBL/GenBank/DDBJ databases">
        <title>Connecting structure to function with the recovery of over 1000 high-quality activated sludge metagenome-assembled genomes encoding full-length rRNA genes using long-read sequencing.</title>
        <authorList>
            <person name="Singleton C.M."/>
            <person name="Petriglieri F."/>
            <person name="Kristensen J.M."/>
            <person name="Kirkegaard R.H."/>
            <person name="Michaelsen T.Y."/>
            <person name="Andersen M.H."/>
            <person name="Karst S.M."/>
            <person name="Dueholm M.S."/>
            <person name="Nielsen P.H."/>
            <person name="Albertsen M."/>
        </authorList>
    </citation>
    <scope>NUCLEOTIDE SEQUENCE [LARGE SCALE GENOMIC DNA]</scope>
    <source>
        <strain evidence="3">Ribe_18-Q3-R11-54_BAT3C.373</strain>
    </source>
</reference>
<dbReference type="Pfam" id="PF13100">
    <property type="entry name" value="OstA_2"/>
    <property type="match status" value="1"/>
</dbReference>
<organism evidence="3 4">
    <name type="scientific">Candidatus Defluviibacterium haderslevense</name>
    <dbReference type="NCBI Taxonomy" id="2981993"/>
    <lineage>
        <taxon>Bacteria</taxon>
        <taxon>Pseudomonadati</taxon>
        <taxon>Bacteroidota</taxon>
        <taxon>Saprospiria</taxon>
        <taxon>Saprospirales</taxon>
        <taxon>Saprospiraceae</taxon>
        <taxon>Candidatus Defluviibacterium</taxon>
    </lineage>
</organism>
<evidence type="ECO:0000313" key="3">
    <source>
        <dbReference type="EMBL" id="MBK9719106.1"/>
    </source>
</evidence>
<accession>A0A9D7SCX0</accession>
<protein>
    <recommendedName>
        <fullName evidence="2">Organic solvent tolerance-like N-terminal domain-containing protein</fullName>
    </recommendedName>
</protein>
<evidence type="ECO:0000259" key="2">
    <source>
        <dbReference type="Pfam" id="PF13100"/>
    </source>
</evidence>
<dbReference type="InterPro" id="IPR050218">
    <property type="entry name" value="LptD"/>
</dbReference>
<dbReference type="AlphaFoldDB" id="A0A9D7SCX0"/>
<keyword evidence="1" id="KW-0998">Cell outer membrane</keyword>
<keyword evidence="1" id="KW-0472">Membrane</keyword>
<evidence type="ECO:0000256" key="1">
    <source>
        <dbReference type="ARBA" id="ARBA00023237"/>
    </source>
</evidence>
<dbReference type="PANTHER" id="PTHR30189">
    <property type="entry name" value="LPS-ASSEMBLY PROTEIN"/>
    <property type="match status" value="1"/>
</dbReference>
<dbReference type="InterPro" id="IPR005653">
    <property type="entry name" value="OstA-like_N"/>
</dbReference>
<gene>
    <name evidence="3" type="ORF">IPO85_16630</name>
</gene>